<organism evidence="2 4">
    <name type="scientific">Hydnomerulius pinastri MD-312</name>
    <dbReference type="NCBI Taxonomy" id="994086"/>
    <lineage>
        <taxon>Eukaryota</taxon>
        <taxon>Fungi</taxon>
        <taxon>Dikarya</taxon>
        <taxon>Basidiomycota</taxon>
        <taxon>Agaricomycotina</taxon>
        <taxon>Agaricomycetes</taxon>
        <taxon>Agaricomycetidae</taxon>
        <taxon>Boletales</taxon>
        <taxon>Boletales incertae sedis</taxon>
        <taxon>Leucogyrophana</taxon>
    </lineage>
</organism>
<feature type="compositionally biased region" description="Low complexity" evidence="1">
    <location>
        <begin position="37"/>
        <end position="61"/>
    </location>
</feature>
<gene>
    <name evidence="3" type="ORF">HYDPIDRAFT_120433</name>
    <name evidence="2" type="ORF">HYDPIDRAFT_120440</name>
</gene>
<name>A0A0C9VWT6_9AGAM</name>
<evidence type="ECO:0000313" key="3">
    <source>
        <dbReference type="EMBL" id="KIJ57697.1"/>
    </source>
</evidence>
<sequence>MLLHIRKTVERKLPHPGMPPPRQDPDKSGPILILVLDTDTSGTTSSQPQSQSRSHPSRSGTKGTPPPECGGIVTVPEEGGGRGGEADISTHDPEASKHPSFMFLSVSVDKGKGKARVVDDDERETETPRVQVGKKRRRSHDPTPPVQKRVKVNKEESQTEGGRHDLGSGRHRVGSRVSRVRPLRGSSAGVNRSLKHSMTPNSLPILKHIQHP</sequence>
<reference evidence="2 4" key="1">
    <citation type="submission" date="2014-04" db="EMBL/GenBank/DDBJ databases">
        <title>Evolutionary Origins and Diversification of the Mycorrhizal Mutualists.</title>
        <authorList>
            <consortium name="DOE Joint Genome Institute"/>
            <consortium name="Mycorrhizal Genomics Consortium"/>
            <person name="Kohler A."/>
            <person name="Kuo A."/>
            <person name="Nagy L.G."/>
            <person name="Floudas D."/>
            <person name="Copeland A."/>
            <person name="Barry K.W."/>
            <person name="Cichocki N."/>
            <person name="Veneault-Fourrey C."/>
            <person name="LaButti K."/>
            <person name="Lindquist E.A."/>
            <person name="Lipzen A."/>
            <person name="Lundell T."/>
            <person name="Morin E."/>
            <person name="Murat C."/>
            <person name="Riley R."/>
            <person name="Ohm R."/>
            <person name="Sun H."/>
            <person name="Tunlid A."/>
            <person name="Henrissat B."/>
            <person name="Grigoriev I.V."/>
            <person name="Hibbett D.S."/>
            <person name="Martin F."/>
        </authorList>
    </citation>
    <scope>NUCLEOTIDE SEQUENCE [LARGE SCALE GENOMIC DNA]</scope>
    <source>
        <strain evidence="2 4">MD-312</strain>
    </source>
</reference>
<feature type="region of interest" description="Disordered" evidence="1">
    <location>
        <begin position="1"/>
        <end position="212"/>
    </location>
</feature>
<protein>
    <submittedName>
        <fullName evidence="2">Uncharacterized protein</fullName>
    </submittedName>
</protein>
<dbReference type="AlphaFoldDB" id="A0A0C9VWT6"/>
<dbReference type="Proteomes" id="UP000053820">
    <property type="component" value="Unassembled WGS sequence"/>
</dbReference>
<proteinExistence type="predicted"/>
<evidence type="ECO:0000256" key="1">
    <source>
        <dbReference type="SAM" id="MobiDB-lite"/>
    </source>
</evidence>
<dbReference type="OrthoDB" id="3144405at2759"/>
<feature type="compositionally biased region" description="Basic and acidic residues" evidence="1">
    <location>
        <begin position="152"/>
        <end position="168"/>
    </location>
</feature>
<feature type="compositionally biased region" description="Basic and acidic residues" evidence="1">
    <location>
        <begin position="84"/>
        <end position="97"/>
    </location>
</feature>
<evidence type="ECO:0000313" key="2">
    <source>
        <dbReference type="EMBL" id="KIJ57693.1"/>
    </source>
</evidence>
<dbReference type="EMBL" id="KN840170">
    <property type="protein sequence ID" value="KIJ57697.1"/>
    <property type="molecule type" value="Genomic_DNA"/>
</dbReference>
<accession>A0A0C9VWT6</accession>
<dbReference type="HOGENOM" id="CLU_1299871_0_0_1"/>
<evidence type="ECO:0000313" key="4">
    <source>
        <dbReference type="Proteomes" id="UP000053820"/>
    </source>
</evidence>
<feature type="compositionally biased region" description="Basic and acidic residues" evidence="1">
    <location>
        <begin position="109"/>
        <end position="118"/>
    </location>
</feature>
<keyword evidence="4" id="KW-1185">Reference proteome</keyword>
<dbReference type="EMBL" id="KN840173">
    <property type="protein sequence ID" value="KIJ57693.1"/>
    <property type="molecule type" value="Genomic_DNA"/>
</dbReference>
<feature type="compositionally biased region" description="Basic residues" evidence="1">
    <location>
        <begin position="169"/>
        <end position="182"/>
    </location>
</feature>